<dbReference type="InterPro" id="IPR001764">
    <property type="entry name" value="Glyco_hydro_3_N"/>
</dbReference>
<dbReference type="InterPro" id="IPR003644">
    <property type="entry name" value="Calx_beta"/>
</dbReference>
<keyword evidence="13" id="KW-1185">Reference proteome</keyword>
<dbReference type="EC" id="3.2.1.21" evidence="3"/>
<dbReference type="InterPro" id="IPR038081">
    <property type="entry name" value="CalX-like_sf"/>
</dbReference>
<dbReference type="EMBL" id="JBHRZH010000056">
    <property type="protein sequence ID" value="MFC3766548.1"/>
    <property type="molecule type" value="Genomic_DNA"/>
</dbReference>
<dbReference type="SUPFAM" id="SSF52279">
    <property type="entry name" value="Beta-D-glucan exohydrolase, C-terminal domain"/>
    <property type="match status" value="1"/>
</dbReference>
<evidence type="ECO:0000313" key="12">
    <source>
        <dbReference type="EMBL" id="MFC3766548.1"/>
    </source>
</evidence>
<keyword evidence="4 10" id="KW-0732">Signal</keyword>
<dbReference type="Pfam" id="PF03425">
    <property type="entry name" value="CBM_11"/>
    <property type="match status" value="1"/>
</dbReference>
<evidence type="ECO:0000256" key="4">
    <source>
        <dbReference type="ARBA" id="ARBA00022729"/>
    </source>
</evidence>
<dbReference type="Gene3D" id="2.60.120.430">
    <property type="entry name" value="Galactose-binding lectin"/>
    <property type="match status" value="1"/>
</dbReference>
<dbReference type="SUPFAM" id="SSF141072">
    <property type="entry name" value="CalX-like"/>
    <property type="match status" value="1"/>
</dbReference>
<evidence type="ECO:0000256" key="6">
    <source>
        <dbReference type="ARBA" id="ARBA00022801"/>
    </source>
</evidence>
<dbReference type="SUPFAM" id="SSF49785">
    <property type="entry name" value="Galactose-binding domain-like"/>
    <property type="match status" value="1"/>
</dbReference>
<evidence type="ECO:0000256" key="9">
    <source>
        <dbReference type="RuleBase" id="RU361161"/>
    </source>
</evidence>
<comment type="similarity">
    <text evidence="2 9">Belongs to the glycosyl hydrolase 3 family.</text>
</comment>
<keyword evidence="7" id="KW-0106">Calcium</keyword>
<dbReference type="Gene3D" id="2.60.40.2030">
    <property type="match status" value="1"/>
</dbReference>
<dbReference type="InterPro" id="IPR036881">
    <property type="entry name" value="Glyco_hydro_3_C_sf"/>
</dbReference>
<dbReference type="PANTHER" id="PTHR30620">
    <property type="entry name" value="PERIPLASMIC BETA-GLUCOSIDASE-RELATED"/>
    <property type="match status" value="1"/>
</dbReference>
<feature type="signal peptide" evidence="10">
    <location>
        <begin position="1"/>
        <end position="25"/>
    </location>
</feature>
<dbReference type="Pfam" id="PF03160">
    <property type="entry name" value="Calx-beta"/>
    <property type="match status" value="1"/>
</dbReference>
<dbReference type="SMART" id="SM00237">
    <property type="entry name" value="Calx_beta"/>
    <property type="match status" value="1"/>
</dbReference>
<reference evidence="13" key="1">
    <citation type="journal article" date="2019" name="Int. J. Syst. Evol. Microbiol.">
        <title>The Global Catalogue of Microorganisms (GCM) 10K type strain sequencing project: providing services to taxonomists for standard genome sequencing and annotation.</title>
        <authorList>
            <consortium name="The Broad Institute Genomics Platform"/>
            <consortium name="The Broad Institute Genome Sequencing Center for Infectious Disease"/>
            <person name="Wu L."/>
            <person name="Ma J."/>
        </authorList>
    </citation>
    <scope>NUCLEOTIDE SEQUENCE [LARGE SCALE GENOMIC DNA]</scope>
    <source>
        <strain evidence="13">CGMCC 4.7241</strain>
    </source>
</reference>
<dbReference type="InterPro" id="IPR005087">
    <property type="entry name" value="CBM11"/>
</dbReference>
<evidence type="ECO:0000256" key="10">
    <source>
        <dbReference type="SAM" id="SignalP"/>
    </source>
</evidence>
<dbReference type="InterPro" id="IPR017853">
    <property type="entry name" value="GH"/>
</dbReference>
<dbReference type="InterPro" id="IPR036962">
    <property type="entry name" value="Glyco_hydro_3_N_sf"/>
</dbReference>
<feature type="chain" id="PRO_5045180348" description="beta-glucosidase" evidence="10">
    <location>
        <begin position="26"/>
        <end position="928"/>
    </location>
</feature>
<evidence type="ECO:0000256" key="2">
    <source>
        <dbReference type="ARBA" id="ARBA00005336"/>
    </source>
</evidence>
<feature type="domain" description="Calx-beta" evidence="11">
    <location>
        <begin position="208"/>
        <end position="313"/>
    </location>
</feature>
<comment type="caution">
    <text evidence="12">The sequence shown here is derived from an EMBL/GenBank/DDBJ whole genome shotgun (WGS) entry which is preliminary data.</text>
</comment>
<dbReference type="PRINTS" id="PR00133">
    <property type="entry name" value="GLHYDRLASE3"/>
</dbReference>
<comment type="catalytic activity">
    <reaction evidence="1">
        <text>Hydrolysis of terminal, non-reducing beta-D-glucosyl residues with release of beta-D-glucose.</text>
        <dbReference type="EC" id="3.2.1.21"/>
    </reaction>
</comment>
<dbReference type="SUPFAM" id="SSF51445">
    <property type="entry name" value="(Trans)glycosidases"/>
    <property type="match status" value="1"/>
</dbReference>
<dbReference type="Pfam" id="PF01915">
    <property type="entry name" value="Glyco_hydro_3_C"/>
    <property type="match status" value="1"/>
</dbReference>
<keyword evidence="5" id="KW-0677">Repeat</keyword>
<gene>
    <name evidence="12" type="ORF">ACFOUW_37370</name>
</gene>
<dbReference type="InterPro" id="IPR051915">
    <property type="entry name" value="Cellulose_Degrad_GH3"/>
</dbReference>
<dbReference type="PANTHER" id="PTHR30620:SF16">
    <property type="entry name" value="LYSOSOMAL BETA GLUCOSIDASE"/>
    <property type="match status" value="1"/>
</dbReference>
<proteinExistence type="inferred from homology"/>
<dbReference type="InterPro" id="IPR008979">
    <property type="entry name" value="Galactose-bd-like_sf"/>
</dbReference>
<dbReference type="Gene3D" id="3.20.20.300">
    <property type="entry name" value="Glycoside hydrolase, family 3, N-terminal domain"/>
    <property type="match status" value="1"/>
</dbReference>
<organism evidence="12 13">
    <name type="scientific">Tenggerimyces flavus</name>
    <dbReference type="NCBI Taxonomy" id="1708749"/>
    <lineage>
        <taxon>Bacteria</taxon>
        <taxon>Bacillati</taxon>
        <taxon>Actinomycetota</taxon>
        <taxon>Actinomycetes</taxon>
        <taxon>Propionibacteriales</taxon>
        <taxon>Nocardioidaceae</taxon>
        <taxon>Tenggerimyces</taxon>
    </lineage>
</organism>
<evidence type="ECO:0000256" key="3">
    <source>
        <dbReference type="ARBA" id="ARBA00012744"/>
    </source>
</evidence>
<dbReference type="GO" id="GO:0016787">
    <property type="term" value="F:hydrolase activity"/>
    <property type="evidence" value="ECO:0007669"/>
    <property type="project" value="UniProtKB-KW"/>
</dbReference>
<dbReference type="Pfam" id="PF00933">
    <property type="entry name" value="Glyco_hydro_3"/>
    <property type="match status" value="1"/>
</dbReference>
<evidence type="ECO:0000256" key="7">
    <source>
        <dbReference type="ARBA" id="ARBA00022837"/>
    </source>
</evidence>
<sequence length="928" mass="98807">MRRTWIFLAVFAIFGSFFVSSTAAAEPSATLDDFEGEVPFGNPEGIFTFGADGNDHPTLTVESRAREGVPDNHALRVDYHADAGGWGGVVHNLTYDTNPQDWSGFAGIRFWWYGHNAAPQPPGSGPTIWFEIKDGGAHAEASELWNTSFTDDFSGWTLIELPFSRFQYRTDFQPVGGINHELDLTAMWGFAFTPPAGRVGTFSLDDIAVYGVAVPPPPASVDTLKPVYSVREGKSVDVGVRLTTRTGQPLEQPVTIAYASSPGTATPGTDYTAVNGSLTFPAGTATGAVQTFRVRTTSDRKAEVAETVNLTLSGENVGISSDQPTIVIDAHGLPYLDEDLPIRKRVDDLLGRMTLAEKIGQMTQAERGALDAQDDIASWALGSLLSGGGSVPNPNTPAAWADMVDGFQLRARQTPLQIPLLYGVDAVHGHNNVVGATIFPHNVGLGATRDPSLVKAIGRATAKETRATGATWTFAPCLCVSRDERWGRAYEAFGESPSLVESMGTIVDGLQGNDLSKPTSVLATAKHWVGDGGTTYGSSTTGSYTTDQGITEVTTKDLWRLHIAPYLDALDRGVGTVMPSYSSVDLLDDPAGPVKMHAHRALITDVLKKKLRFDGFVISDWQGIDQIPGDYASDVVTAVNAGIDMVMVPHEYQRFSELLLAGVTSGQVSEARIDDAARRILRQKFRLGLFEKPFVDRTYLSSVGSASHRALARSAVAESQTLLKNASRTLPLKKSGSIYVAGSNADDIGNQSGGWTISWQGSSGATTPGTSILAGIRSVAPSAAVTYSRDASAPLEGHDVGVVVVGETPYAEGIGDIGNGRADLSLSAADRAAIDKVCAAMTCVVVVVSGRPMLVTDQLPQIDALVAAWLPGTEGAGVADTLFGNVAYTGRLPVTWPKTMAQLPINVGDKVYDPLFPYGFGLRTHVRR</sequence>
<accession>A0ABV7YNG1</accession>
<evidence type="ECO:0000313" key="13">
    <source>
        <dbReference type="Proteomes" id="UP001595699"/>
    </source>
</evidence>
<dbReference type="Gene3D" id="3.40.50.1700">
    <property type="entry name" value="Glycoside hydrolase family 3 C-terminal domain"/>
    <property type="match status" value="1"/>
</dbReference>
<name>A0ABV7YNG1_9ACTN</name>
<dbReference type="Proteomes" id="UP001595699">
    <property type="component" value="Unassembled WGS sequence"/>
</dbReference>
<dbReference type="InterPro" id="IPR019800">
    <property type="entry name" value="Glyco_hydro_3_AS"/>
</dbReference>
<keyword evidence="8 9" id="KW-0326">Glycosidase</keyword>
<dbReference type="InterPro" id="IPR002772">
    <property type="entry name" value="Glyco_hydro_3_C"/>
</dbReference>
<evidence type="ECO:0000256" key="5">
    <source>
        <dbReference type="ARBA" id="ARBA00022737"/>
    </source>
</evidence>
<protein>
    <recommendedName>
        <fullName evidence="3">beta-glucosidase</fullName>
        <ecNumber evidence="3">3.2.1.21</ecNumber>
    </recommendedName>
</protein>
<evidence type="ECO:0000256" key="8">
    <source>
        <dbReference type="ARBA" id="ARBA00023295"/>
    </source>
</evidence>
<evidence type="ECO:0000256" key="1">
    <source>
        <dbReference type="ARBA" id="ARBA00000448"/>
    </source>
</evidence>
<dbReference type="PROSITE" id="PS00775">
    <property type="entry name" value="GLYCOSYL_HYDROL_F3"/>
    <property type="match status" value="1"/>
</dbReference>
<dbReference type="RefSeq" id="WP_205118032.1">
    <property type="nucleotide sequence ID" value="NZ_JAFBCM010000001.1"/>
</dbReference>
<evidence type="ECO:0000259" key="11">
    <source>
        <dbReference type="SMART" id="SM00237"/>
    </source>
</evidence>
<keyword evidence="6 9" id="KW-0378">Hydrolase</keyword>